<gene>
    <name evidence="2" type="ORF">GCM10007209_06210</name>
</gene>
<protein>
    <submittedName>
        <fullName evidence="2">Uncharacterized protein</fullName>
    </submittedName>
</protein>
<reference evidence="2" key="2">
    <citation type="submission" date="2020-09" db="EMBL/GenBank/DDBJ databases">
        <authorList>
            <person name="Sun Q."/>
            <person name="Sedlacek I."/>
        </authorList>
    </citation>
    <scope>NUCLEOTIDE SEQUENCE</scope>
    <source>
        <strain evidence="2">CCM 7217</strain>
    </source>
</reference>
<dbReference type="EMBL" id="BMCI01000001">
    <property type="protein sequence ID" value="GGC47340.1"/>
    <property type="molecule type" value="Genomic_DNA"/>
</dbReference>
<evidence type="ECO:0000313" key="2">
    <source>
        <dbReference type="EMBL" id="GGC47340.1"/>
    </source>
</evidence>
<dbReference type="RefSeq" id="WP_007275638.1">
    <property type="nucleotide sequence ID" value="NZ_BMCI01000001.1"/>
</dbReference>
<sequence length="208" mass="21891">MTRLTTLGVALVVASLVFAGTAAAAGLAVQTHASDAVQATDGTAVRADGGWHGPAAGTANETRYAPGDRLQDRYNLTDEQADEIRTLVADMRADGATTDEVRTAVHEKLTEFGVDEADLLPDPALYATERFDLTDEQADEIRTLVADMRADGATTEEIRTAVHETLDEFGVDTSALACDGDGVGDRDRDRDGVQVRAGGRGGFGPRGN</sequence>
<evidence type="ECO:0000313" key="3">
    <source>
        <dbReference type="Proteomes" id="UP000646833"/>
    </source>
</evidence>
<reference evidence="2" key="1">
    <citation type="journal article" date="2014" name="Int. J. Syst. Evol. Microbiol.">
        <title>Complete genome sequence of Corynebacterium casei LMG S-19264T (=DSM 44701T), isolated from a smear-ripened cheese.</title>
        <authorList>
            <consortium name="US DOE Joint Genome Institute (JGI-PGF)"/>
            <person name="Walter F."/>
            <person name="Albersmeier A."/>
            <person name="Kalinowski J."/>
            <person name="Ruckert C."/>
        </authorList>
    </citation>
    <scope>NUCLEOTIDE SEQUENCE</scope>
    <source>
        <strain evidence="2">CCM 7217</strain>
    </source>
</reference>
<feature type="compositionally biased region" description="Basic and acidic residues" evidence="1">
    <location>
        <begin position="183"/>
        <end position="193"/>
    </location>
</feature>
<organism evidence="2 3">
    <name type="scientific">Haloferax sulfurifontis</name>
    <dbReference type="NCBI Taxonomy" id="255616"/>
    <lineage>
        <taxon>Archaea</taxon>
        <taxon>Methanobacteriati</taxon>
        <taxon>Methanobacteriota</taxon>
        <taxon>Stenosarchaea group</taxon>
        <taxon>Halobacteria</taxon>
        <taxon>Halobacteriales</taxon>
        <taxon>Haloferacaceae</taxon>
        <taxon>Haloferax</taxon>
    </lineage>
</organism>
<name>A0A830DP16_9EURY</name>
<evidence type="ECO:0000256" key="1">
    <source>
        <dbReference type="SAM" id="MobiDB-lite"/>
    </source>
</evidence>
<feature type="region of interest" description="Disordered" evidence="1">
    <location>
        <begin position="180"/>
        <end position="208"/>
    </location>
</feature>
<accession>A0A830DP16</accession>
<dbReference type="Proteomes" id="UP000646833">
    <property type="component" value="Unassembled WGS sequence"/>
</dbReference>
<feature type="compositionally biased region" description="Gly residues" evidence="1">
    <location>
        <begin position="198"/>
        <end position="208"/>
    </location>
</feature>
<dbReference type="AlphaFoldDB" id="A0A830DP16"/>
<proteinExistence type="predicted"/>
<comment type="caution">
    <text evidence="2">The sequence shown here is derived from an EMBL/GenBank/DDBJ whole genome shotgun (WGS) entry which is preliminary data.</text>
</comment>